<keyword evidence="2" id="KW-0472">Membrane</keyword>
<keyword evidence="2" id="KW-0812">Transmembrane</keyword>
<dbReference type="Proteomes" id="UP000800200">
    <property type="component" value="Unassembled WGS sequence"/>
</dbReference>
<gene>
    <name evidence="3" type="ORF">K469DRAFT_682136</name>
</gene>
<name>A0A6A6EX78_9PEZI</name>
<keyword evidence="2" id="KW-1133">Transmembrane helix</keyword>
<dbReference type="EMBL" id="ML994610">
    <property type="protein sequence ID" value="KAF2195901.1"/>
    <property type="molecule type" value="Genomic_DNA"/>
</dbReference>
<evidence type="ECO:0000256" key="2">
    <source>
        <dbReference type="SAM" id="Phobius"/>
    </source>
</evidence>
<feature type="compositionally biased region" description="Pro residues" evidence="1">
    <location>
        <begin position="126"/>
        <end position="140"/>
    </location>
</feature>
<proteinExistence type="predicted"/>
<feature type="transmembrane region" description="Helical" evidence="2">
    <location>
        <begin position="28"/>
        <end position="49"/>
    </location>
</feature>
<accession>A0A6A6EX78</accession>
<dbReference type="OrthoDB" id="5366038at2759"/>
<sequence length="271" mass="28902">MAMTCRQRCPSPTIPATPALRLFLLRPLPIIATVPAFLAVVPAATLYSINTDGSRQRPRQSTAVDQPPHQRRRNNNPTPTPTPPAASPAASPATSSPAPASPAPAPPAPTSPAPASPAPASAPAASPAPAPAPAPAPPTALLPVRTAPQLVQPFDLRPMTASCISCGVFHWVAERTHPSTTSSPQFTSCCLNGQIYSTLYHVQEPLEPKPGTALRYAQLYFYDPQYATATHIQANPYLNPQLLQELTVMLYETARDRLRSVEGAHYKYLSL</sequence>
<evidence type="ECO:0000256" key="1">
    <source>
        <dbReference type="SAM" id="MobiDB-lite"/>
    </source>
</evidence>
<feature type="compositionally biased region" description="Pro residues" evidence="1">
    <location>
        <begin position="99"/>
        <end position="117"/>
    </location>
</feature>
<feature type="compositionally biased region" description="Low complexity" evidence="1">
    <location>
        <begin position="87"/>
        <end position="98"/>
    </location>
</feature>
<evidence type="ECO:0000313" key="4">
    <source>
        <dbReference type="Proteomes" id="UP000800200"/>
    </source>
</evidence>
<keyword evidence="4" id="KW-1185">Reference proteome</keyword>
<protein>
    <submittedName>
        <fullName evidence="3">Uncharacterized protein</fullName>
    </submittedName>
</protein>
<feature type="region of interest" description="Disordered" evidence="1">
    <location>
        <begin position="51"/>
        <end position="141"/>
    </location>
</feature>
<evidence type="ECO:0000313" key="3">
    <source>
        <dbReference type="EMBL" id="KAF2195901.1"/>
    </source>
</evidence>
<reference evidence="3" key="1">
    <citation type="journal article" date="2020" name="Stud. Mycol.">
        <title>101 Dothideomycetes genomes: a test case for predicting lifestyles and emergence of pathogens.</title>
        <authorList>
            <person name="Haridas S."/>
            <person name="Albert R."/>
            <person name="Binder M."/>
            <person name="Bloem J."/>
            <person name="Labutti K."/>
            <person name="Salamov A."/>
            <person name="Andreopoulos B."/>
            <person name="Baker S."/>
            <person name="Barry K."/>
            <person name="Bills G."/>
            <person name="Bluhm B."/>
            <person name="Cannon C."/>
            <person name="Castanera R."/>
            <person name="Culley D."/>
            <person name="Daum C."/>
            <person name="Ezra D."/>
            <person name="Gonzalez J."/>
            <person name="Henrissat B."/>
            <person name="Kuo A."/>
            <person name="Liang C."/>
            <person name="Lipzen A."/>
            <person name="Lutzoni F."/>
            <person name="Magnuson J."/>
            <person name="Mondo S."/>
            <person name="Nolan M."/>
            <person name="Ohm R."/>
            <person name="Pangilinan J."/>
            <person name="Park H.-J."/>
            <person name="Ramirez L."/>
            <person name="Alfaro M."/>
            <person name="Sun H."/>
            <person name="Tritt A."/>
            <person name="Yoshinaga Y."/>
            <person name="Zwiers L.-H."/>
            <person name="Turgeon B."/>
            <person name="Goodwin S."/>
            <person name="Spatafora J."/>
            <person name="Crous P."/>
            <person name="Grigoriev I."/>
        </authorList>
    </citation>
    <scope>NUCLEOTIDE SEQUENCE</scope>
    <source>
        <strain evidence="3">CBS 207.26</strain>
    </source>
</reference>
<dbReference type="AlphaFoldDB" id="A0A6A6EX78"/>
<organism evidence="3 4">
    <name type="scientific">Zopfia rhizophila CBS 207.26</name>
    <dbReference type="NCBI Taxonomy" id="1314779"/>
    <lineage>
        <taxon>Eukaryota</taxon>
        <taxon>Fungi</taxon>
        <taxon>Dikarya</taxon>
        <taxon>Ascomycota</taxon>
        <taxon>Pezizomycotina</taxon>
        <taxon>Dothideomycetes</taxon>
        <taxon>Dothideomycetes incertae sedis</taxon>
        <taxon>Zopfiaceae</taxon>
        <taxon>Zopfia</taxon>
    </lineage>
</organism>
<feature type="compositionally biased region" description="Polar residues" evidence="1">
    <location>
        <begin position="51"/>
        <end position="64"/>
    </location>
</feature>
<dbReference type="PRINTS" id="PR01217">
    <property type="entry name" value="PRICHEXTENSN"/>
</dbReference>